<dbReference type="InterPro" id="IPR013785">
    <property type="entry name" value="Aldolase_TIM"/>
</dbReference>
<proteinExistence type="predicted"/>
<dbReference type="SUPFAM" id="SSF51395">
    <property type="entry name" value="FMN-linked oxidoreductases"/>
    <property type="match status" value="1"/>
</dbReference>
<protein>
    <submittedName>
        <fullName evidence="1">Uncharacterized protein</fullName>
    </submittedName>
</protein>
<sequence>MGNMTLQHRVVFAPCIRFRAREDRVPYAMASEYYAQRATKGGLFRLYPSHQVSGRKSRLTDGSLYRSCP</sequence>
<keyword evidence="2" id="KW-1185">Reference proteome</keyword>
<dbReference type="GO" id="GO:0010181">
    <property type="term" value="F:FMN binding"/>
    <property type="evidence" value="ECO:0007669"/>
    <property type="project" value="InterPro"/>
</dbReference>
<comment type="caution">
    <text evidence="1">The sequence shown here is derived from an EMBL/GenBank/DDBJ whole genome shotgun (WGS) entry which is preliminary data.</text>
</comment>
<dbReference type="EMBL" id="RBNI01010549">
    <property type="protein sequence ID" value="RUP43658.1"/>
    <property type="molecule type" value="Genomic_DNA"/>
</dbReference>
<dbReference type="Proteomes" id="UP000268093">
    <property type="component" value="Unassembled WGS sequence"/>
</dbReference>
<dbReference type="OrthoDB" id="276546at2759"/>
<accession>A0A433CYK6</accession>
<reference evidence="1 2" key="1">
    <citation type="journal article" date="2018" name="New Phytol.">
        <title>Phylogenomics of Endogonaceae and evolution of mycorrhizas within Mucoromycota.</title>
        <authorList>
            <person name="Chang Y."/>
            <person name="Desiro A."/>
            <person name="Na H."/>
            <person name="Sandor L."/>
            <person name="Lipzen A."/>
            <person name="Clum A."/>
            <person name="Barry K."/>
            <person name="Grigoriev I.V."/>
            <person name="Martin F.M."/>
            <person name="Stajich J.E."/>
            <person name="Smith M.E."/>
            <person name="Bonito G."/>
            <person name="Spatafora J.W."/>
        </authorList>
    </citation>
    <scope>NUCLEOTIDE SEQUENCE [LARGE SCALE GENOMIC DNA]</scope>
    <source>
        <strain evidence="1 2">GMNB39</strain>
    </source>
</reference>
<dbReference type="InterPro" id="IPR001155">
    <property type="entry name" value="OxRdtase_FMN_N"/>
</dbReference>
<dbReference type="Pfam" id="PF00724">
    <property type="entry name" value="Oxidored_FMN"/>
    <property type="match status" value="1"/>
</dbReference>
<evidence type="ECO:0000313" key="1">
    <source>
        <dbReference type="EMBL" id="RUP43658.1"/>
    </source>
</evidence>
<organism evidence="1 2">
    <name type="scientific">Jimgerdemannia flammicorona</name>
    <dbReference type="NCBI Taxonomy" id="994334"/>
    <lineage>
        <taxon>Eukaryota</taxon>
        <taxon>Fungi</taxon>
        <taxon>Fungi incertae sedis</taxon>
        <taxon>Mucoromycota</taxon>
        <taxon>Mucoromycotina</taxon>
        <taxon>Endogonomycetes</taxon>
        <taxon>Endogonales</taxon>
        <taxon>Endogonaceae</taxon>
        <taxon>Jimgerdemannia</taxon>
    </lineage>
</organism>
<gene>
    <name evidence="1" type="ORF">BC936DRAFT_136895</name>
</gene>
<dbReference type="AlphaFoldDB" id="A0A433CYK6"/>
<name>A0A433CYK6_9FUNG</name>
<dbReference type="GO" id="GO:0016491">
    <property type="term" value="F:oxidoreductase activity"/>
    <property type="evidence" value="ECO:0007669"/>
    <property type="project" value="InterPro"/>
</dbReference>
<dbReference type="Gene3D" id="3.20.20.70">
    <property type="entry name" value="Aldolase class I"/>
    <property type="match status" value="1"/>
</dbReference>
<evidence type="ECO:0000313" key="2">
    <source>
        <dbReference type="Proteomes" id="UP000268093"/>
    </source>
</evidence>